<proteinExistence type="predicted"/>
<dbReference type="AlphaFoldDB" id="A0AAD9ULJ5"/>
<sequence length="162" mass="18163">MLIWRATIGPVASRRSIPTHGERTSHGPPTRHPAGGRRAAHKHCVSIQQPHTRRSRAITHVCRPETPNAHPRKLRRNRTSEEVHVDAVLPRRRVASHSRMGERVVRVLPRTCLGRLSCLLLVLLPMLGLLAVAVYWTYSRHQVGLQALSSVTSVFSFCVGFV</sequence>
<name>A0AAD9ULJ5_RIDPI</name>
<evidence type="ECO:0000313" key="4">
    <source>
        <dbReference type="Proteomes" id="UP001209878"/>
    </source>
</evidence>
<evidence type="ECO:0000256" key="1">
    <source>
        <dbReference type="SAM" id="MobiDB-lite"/>
    </source>
</evidence>
<gene>
    <name evidence="3" type="ORF">NP493_4g07014</name>
</gene>
<evidence type="ECO:0000256" key="2">
    <source>
        <dbReference type="SAM" id="Phobius"/>
    </source>
</evidence>
<keyword evidence="4" id="KW-1185">Reference proteome</keyword>
<reference evidence="3" key="1">
    <citation type="journal article" date="2023" name="Mol. Biol. Evol.">
        <title>Third-Generation Sequencing Reveals the Adaptive Role of the Epigenome in Three Deep-Sea Polychaetes.</title>
        <authorList>
            <person name="Perez M."/>
            <person name="Aroh O."/>
            <person name="Sun Y."/>
            <person name="Lan Y."/>
            <person name="Juniper S.K."/>
            <person name="Young C.R."/>
            <person name="Angers B."/>
            <person name="Qian P.Y."/>
        </authorList>
    </citation>
    <scope>NUCLEOTIDE SEQUENCE</scope>
    <source>
        <strain evidence="3">R07B-5</strain>
    </source>
</reference>
<comment type="caution">
    <text evidence="3">The sequence shown here is derived from an EMBL/GenBank/DDBJ whole genome shotgun (WGS) entry which is preliminary data.</text>
</comment>
<keyword evidence="2" id="KW-1133">Transmembrane helix</keyword>
<protein>
    <submittedName>
        <fullName evidence="3">Uncharacterized protein</fullName>
    </submittedName>
</protein>
<keyword evidence="2" id="KW-0472">Membrane</keyword>
<accession>A0AAD9ULJ5</accession>
<feature type="region of interest" description="Disordered" evidence="1">
    <location>
        <begin position="6"/>
        <end position="37"/>
    </location>
</feature>
<feature type="transmembrane region" description="Helical" evidence="2">
    <location>
        <begin position="116"/>
        <end position="137"/>
    </location>
</feature>
<dbReference type="EMBL" id="JAODUO010000004">
    <property type="protein sequence ID" value="KAK2193959.1"/>
    <property type="molecule type" value="Genomic_DNA"/>
</dbReference>
<keyword evidence="2" id="KW-0812">Transmembrane</keyword>
<evidence type="ECO:0000313" key="3">
    <source>
        <dbReference type="EMBL" id="KAK2193959.1"/>
    </source>
</evidence>
<organism evidence="3 4">
    <name type="scientific">Ridgeia piscesae</name>
    <name type="common">Tubeworm</name>
    <dbReference type="NCBI Taxonomy" id="27915"/>
    <lineage>
        <taxon>Eukaryota</taxon>
        <taxon>Metazoa</taxon>
        <taxon>Spiralia</taxon>
        <taxon>Lophotrochozoa</taxon>
        <taxon>Annelida</taxon>
        <taxon>Polychaeta</taxon>
        <taxon>Sedentaria</taxon>
        <taxon>Canalipalpata</taxon>
        <taxon>Sabellida</taxon>
        <taxon>Siboglinidae</taxon>
        <taxon>Ridgeia</taxon>
    </lineage>
</organism>
<dbReference type="Proteomes" id="UP001209878">
    <property type="component" value="Unassembled WGS sequence"/>
</dbReference>